<reference evidence="3" key="1">
    <citation type="submission" date="2024-07" db="EMBL/GenBank/DDBJ databases">
        <authorList>
            <person name="Yu S.T."/>
        </authorList>
    </citation>
    <scope>NUCLEOTIDE SEQUENCE</scope>
    <source>
        <strain evidence="3">Y1</strain>
    </source>
</reference>
<dbReference type="Pfam" id="PF13560">
    <property type="entry name" value="HTH_31"/>
    <property type="match status" value="1"/>
</dbReference>
<dbReference type="Gene3D" id="1.10.260.40">
    <property type="entry name" value="lambda repressor-like DNA-binding domains"/>
    <property type="match status" value="1"/>
</dbReference>
<dbReference type="InterPro" id="IPR001387">
    <property type="entry name" value="Cro/C1-type_HTH"/>
</dbReference>
<dbReference type="RefSeq" id="WP_369185762.1">
    <property type="nucleotide sequence ID" value="NZ_CP163445.1"/>
</dbReference>
<name>A0AB39TXC5_9ACTN</name>
<dbReference type="PROSITE" id="PS50943">
    <property type="entry name" value="HTH_CROC1"/>
    <property type="match status" value="1"/>
</dbReference>
<dbReference type="SMART" id="SM00530">
    <property type="entry name" value="HTH_XRE"/>
    <property type="match status" value="1"/>
</dbReference>
<dbReference type="InterPro" id="IPR010982">
    <property type="entry name" value="Lambda_DNA-bd_dom_sf"/>
</dbReference>
<evidence type="ECO:0000256" key="1">
    <source>
        <dbReference type="SAM" id="MobiDB-lite"/>
    </source>
</evidence>
<organism evidence="3">
    <name type="scientific">Streptomyces sp. Y1</name>
    <dbReference type="NCBI Taxonomy" id="3238634"/>
    <lineage>
        <taxon>Bacteria</taxon>
        <taxon>Bacillati</taxon>
        <taxon>Actinomycetota</taxon>
        <taxon>Actinomycetes</taxon>
        <taxon>Kitasatosporales</taxon>
        <taxon>Streptomycetaceae</taxon>
        <taxon>Streptomyces</taxon>
    </lineage>
</organism>
<dbReference type="AlphaFoldDB" id="A0AB39TXC5"/>
<feature type="compositionally biased region" description="Polar residues" evidence="1">
    <location>
        <begin position="275"/>
        <end position="284"/>
    </location>
</feature>
<dbReference type="InterPro" id="IPR043917">
    <property type="entry name" value="DUF5753"/>
</dbReference>
<evidence type="ECO:0000259" key="2">
    <source>
        <dbReference type="PROSITE" id="PS50943"/>
    </source>
</evidence>
<accession>A0AB39TXC5</accession>
<feature type="domain" description="HTH cro/C1-type" evidence="2">
    <location>
        <begin position="13"/>
        <end position="47"/>
    </location>
</feature>
<dbReference type="EMBL" id="CP163445">
    <property type="protein sequence ID" value="XDQ83691.1"/>
    <property type="molecule type" value="Genomic_DNA"/>
</dbReference>
<gene>
    <name evidence="3" type="ORF">AB2U05_36910</name>
</gene>
<evidence type="ECO:0000313" key="3">
    <source>
        <dbReference type="EMBL" id="XDQ83691.1"/>
    </source>
</evidence>
<proteinExistence type="predicted"/>
<dbReference type="SUPFAM" id="SSF47413">
    <property type="entry name" value="lambda repressor-like DNA-binding domains"/>
    <property type="match status" value="1"/>
</dbReference>
<feature type="compositionally biased region" description="Basic residues" evidence="1">
    <location>
        <begin position="287"/>
        <end position="306"/>
    </location>
</feature>
<dbReference type="Pfam" id="PF19054">
    <property type="entry name" value="DUF5753"/>
    <property type="match status" value="1"/>
</dbReference>
<protein>
    <submittedName>
        <fullName evidence="3">Helix-turn-helix domain-containing protein</fullName>
    </submittedName>
</protein>
<dbReference type="CDD" id="cd00093">
    <property type="entry name" value="HTH_XRE"/>
    <property type="match status" value="1"/>
</dbReference>
<dbReference type="GO" id="GO:0003677">
    <property type="term" value="F:DNA binding"/>
    <property type="evidence" value="ECO:0007669"/>
    <property type="project" value="InterPro"/>
</dbReference>
<sequence length="306" mass="34440">MTASSAELFGEELRFYRELANYTQAELGDLLHCSRTNITRYETGQRRMPPNLVEKADELLKTGGALKRLWARVDWNAGIEHPDWFQTHANTEAEAVGLQIFQANYMHGLLQCRDYARAMFEASGTDERPGAIEDRVAARLARQERFLTEGGPQLVVLLDESAIRSVVGGPRVMVRQMQHLLRVAQRGNIVIQVVPFTARATIIKISMVLLEMPDGQHLAYSESLDVGNPSDDPTVVSGHRRRYDRLRGDALTAGESVALIAEALEGFRDDAEQAQRGQLAQEQLQRPGRRRLHRGSPRIPRPRPRT</sequence>
<feature type="region of interest" description="Disordered" evidence="1">
    <location>
        <begin position="271"/>
        <end position="306"/>
    </location>
</feature>